<evidence type="ECO:0000313" key="2">
    <source>
        <dbReference type="EMBL" id="MBW0477335.1"/>
    </source>
</evidence>
<accession>A0A9Q3C625</accession>
<dbReference type="AlphaFoldDB" id="A0A9Q3C625"/>
<feature type="compositionally biased region" description="Polar residues" evidence="1">
    <location>
        <begin position="182"/>
        <end position="216"/>
    </location>
</feature>
<evidence type="ECO:0000256" key="1">
    <source>
        <dbReference type="SAM" id="MobiDB-lite"/>
    </source>
</evidence>
<feature type="region of interest" description="Disordered" evidence="1">
    <location>
        <begin position="1"/>
        <end position="97"/>
    </location>
</feature>
<dbReference type="EMBL" id="AVOT02004771">
    <property type="protein sequence ID" value="MBW0477335.1"/>
    <property type="molecule type" value="Genomic_DNA"/>
</dbReference>
<feature type="region of interest" description="Disordered" evidence="1">
    <location>
        <begin position="158"/>
        <end position="216"/>
    </location>
</feature>
<organism evidence="2 3">
    <name type="scientific">Austropuccinia psidii MF-1</name>
    <dbReference type="NCBI Taxonomy" id="1389203"/>
    <lineage>
        <taxon>Eukaryota</taxon>
        <taxon>Fungi</taxon>
        <taxon>Dikarya</taxon>
        <taxon>Basidiomycota</taxon>
        <taxon>Pucciniomycotina</taxon>
        <taxon>Pucciniomycetes</taxon>
        <taxon>Pucciniales</taxon>
        <taxon>Sphaerophragmiaceae</taxon>
        <taxon>Austropuccinia</taxon>
    </lineage>
</organism>
<protein>
    <submittedName>
        <fullName evidence="2">Uncharacterized protein</fullName>
    </submittedName>
</protein>
<evidence type="ECO:0000313" key="3">
    <source>
        <dbReference type="Proteomes" id="UP000765509"/>
    </source>
</evidence>
<gene>
    <name evidence="2" type="ORF">O181_017050</name>
</gene>
<proteinExistence type="predicted"/>
<sequence length="216" mass="24452">MSPVQLRNLVIPRNQPEDGEGLFRTRRPGRGHLEHSGGWQDTEENPTHSAINFPIQQKPQTRIESHKAVQTPGEEGNQDKGESSNYTSYRRTAEPDRAYSDSFRITWSRPTQLYSGFTPSRHQQISDQESPFFTIPGSFQENTRIQVKKQDFFQPKAEGVRNNDPEAVGLGERSTQEPEIVVNTSRISSPNNRNATPIQNKHSVVTPESNLNSDLL</sequence>
<name>A0A9Q3C625_9BASI</name>
<feature type="compositionally biased region" description="Polar residues" evidence="1">
    <location>
        <begin position="47"/>
        <end position="60"/>
    </location>
</feature>
<keyword evidence="3" id="KW-1185">Reference proteome</keyword>
<reference evidence="2" key="1">
    <citation type="submission" date="2021-03" db="EMBL/GenBank/DDBJ databases">
        <title>Draft genome sequence of rust myrtle Austropuccinia psidii MF-1, a brazilian biotype.</title>
        <authorList>
            <person name="Quecine M.C."/>
            <person name="Pachon D.M.R."/>
            <person name="Bonatelli M.L."/>
            <person name="Correr F.H."/>
            <person name="Franceschini L.M."/>
            <person name="Leite T.F."/>
            <person name="Margarido G.R.A."/>
            <person name="Almeida C.A."/>
            <person name="Ferrarezi J.A."/>
            <person name="Labate C.A."/>
        </authorList>
    </citation>
    <scope>NUCLEOTIDE SEQUENCE</scope>
    <source>
        <strain evidence="2">MF-1</strain>
    </source>
</reference>
<comment type="caution">
    <text evidence="2">The sequence shown here is derived from an EMBL/GenBank/DDBJ whole genome shotgun (WGS) entry which is preliminary data.</text>
</comment>
<dbReference type="Proteomes" id="UP000765509">
    <property type="component" value="Unassembled WGS sequence"/>
</dbReference>